<organism evidence="2 3">
    <name type="scientific">Pseudoalteromonas neustonica</name>
    <dbReference type="NCBI Taxonomy" id="1840331"/>
    <lineage>
        <taxon>Bacteria</taxon>
        <taxon>Pseudomonadati</taxon>
        <taxon>Pseudomonadota</taxon>
        <taxon>Gammaproteobacteria</taxon>
        <taxon>Alteromonadales</taxon>
        <taxon>Pseudoalteromonadaceae</taxon>
        <taxon>Pseudoalteromonas</taxon>
    </lineage>
</organism>
<protein>
    <submittedName>
        <fullName evidence="2">DUF3570 domain-containing protein</fullName>
    </submittedName>
</protein>
<dbReference type="SUPFAM" id="SSF56935">
    <property type="entry name" value="Porins"/>
    <property type="match status" value="1"/>
</dbReference>
<evidence type="ECO:0000256" key="1">
    <source>
        <dbReference type="SAM" id="SignalP"/>
    </source>
</evidence>
<dbReference type="RefSeq" id="WP_145238915.1">
    <property type="nucleotide sequence ID" value="NZ_VNFF01000011.1"/>
</dbReference>
<evidence type="ECO:0000313" key="3">
    <source>
        <dbReference type="Proteomes" id="UP000317938"/>
    </source>
</evidence>
<feature type="signal peptide" evidence="1">
    <location>
        <begin position="1"/>
        <end position="35"/>
    </location>
</feature>
<accession>A0ABY3FCE1</accession>
<comment type="caution">
    <text evidence="2">The sequence shown here is derived from an EMBL/GenBank/DDBJ whole genome shotgun (WGS) entry which is preliminary data.</text>
</comment>
<keyword evidence="1" id="KW-0732">Signal</keyword>
<feature type="chain" id="PRO_5045778395" evidence="1">
    <location>
        <begin position="36"/>
        <end position="434"/>
    </location>
</feature>
<sequence>MQLVDSQTEKNQTSNIASALGLAACALLGTAPAEAQINKDWQFDTAVLYYGETDRVMATEAMINANKEFADEHFLNLRLTLDTLTGASANGAVAQPNVQTFTRPSGNGQYDIQPGETPLDDTFRDTRVQLNAQWTQPLAQDYTVSGGVHISKEYDYLSLGVNGNLAIDFNKKNTTLSLGGSYFSDTFTPEGGIPKAFASMPIGDSESAVWDDTFNSTRRTDQDDKTTTDLLVGVTQIINRRMLMQFNYSYSMVDGYQTDPFKVLSVVNNDGLTQDYQYENRPDERTKQSLYWQTKYHFDNSIVDLSYRYMWDDWEITSHTVDSRWRLLLGDDSYLEPHFRYYQQSAAEFYQPFLNAAAPLPQFASADYRIGEMDTYTLGLEYGTKLSNGHSMSVRAEYYTQQPTNNGFEQPGALASLDLFPSVDAVVLQFSYSF</sequence>
<keyword evidence="3" id="KW-1185">Reference proteome</keyword>
<proteinExistence type="predicted"/>
<dbReference type="EMBL" id="VNFF01000011">
    <property type="protein sequence ID" value="TVU82610.1"/>
    <property type="molecule type" value="Genomic_DNA"/>
</dbReference>
<gene>
    <name evidence="2" type="ORF">FQP85_12595</name>
</gene>
<dbReference type="InterPro" id="IPR021953">
    <property type="entry name" value="DUF3570"/>
</dbReference>
<dbReference type="Pfam" id="PF12094">
    <property type="entry name" value="DUF3570"/>
    <property type="match status" value="1"/>
</dbReference>
<name>A0ABY3FCE1_9GAMM</name>
<evidence type="ECO:0000313" key="2">
    <source>
        <dbReference type="EMBL" id="TVU82610.1"/>
    </source>
</evidence>
<reference evidence="2 3" key="1">
    <citation type="submission" date="2019-07" db="EMBL/GenBank/DDBJ databases">
        <title>Diversity of Bacteria from Kongsfjorden, Arctic.</title>
        <authorList>
            <person name="Yu Y."/>
        </authorList>
    </citation>
    <scope>NUCLEOTIDE SEQUENCE [LARGE SCALE GENOMIC DNA]</scope>
    <source>
        <strain evidence="2 3">SM1927</strain>
    </source>
</reference>
<dbReference type="Proteomes" id="UP000317938">
    <property type="component" value="Unassembled WGS sequence"/>
</dbReference>